<feature type="compositionally biased region" description="Low complexity" evidence="8">
    <location>
        <begin position="669"/>
        <end position="683"/>
    </location>
</feature>
<feature type="region of interest" description="Disordered" evidence="8">
    <location>
        <begin position="1364"/>
        <end position="1402"/>
    </location>
</feature>
<dbReference type="InterPro" id="IPR020472">
    <property type="entry name" value="WD40_PAC1"/>
</dbReference>
<feature type="region of interest" description="Disordered" evidence="8">
    <location>
        <begin position="1136"/>
        <end position="1178"/>
    </location>
</feature>
<dbReference type="PROSITE" id="PS51278">
    <property type="entry name" value="GATASE_TYPE_2"/>
    <property type="match status" value="1"/>
</dbReference>
<dbReference type="InterPro" id="IPR026869">
    <property type="entry name" value="EgtC-like"/>
</dbReference>
<dbReference type="InterPro" id="IPR019775">
    <property type="entry name" value="WD40_repeat_CS"/>
</dbReference>
<dbReference type="OrthoDB" id="7832001at2759"/>
<dbReference type="GO" id="GO:0006751">
    <property type="term" value="P:glutathione catabolic process"/>
    <property type="evidence" value="ECO:0007669"/>
    <property type="project" value="TreeGrafter"/>
</dbReference>
<dbReference type="SUPFAM" id="SSF56235">
    <property type="entry name" value="N-terminal nucleophile aminohydrolases (Ntn hydrolases)"/>
    <property type="match status" value="1"/>
</dbReference>
<feature type="compositionally biased region" description="Pro residues" evidence="8">
    <location>
        <begin position="960"/>
        <end position="974"/>
    </location>
</feature>
<dbReference type="InterPro" id="IPR002933">
    <property type="entry name" value="Peptidase_M20"/>
</dbReference>
<feature type="compositionally biased region" description="Basic residues" evidence="8">
    <location>
        <begin position="1140"/>
        <end position="1150"/>
    </location>
</feature>
<sequence>MCRLMAYVGQPQLLADIVLYPDRSIIKQSYDARERKIDPTLPFHLGHGNLNGDGFGIGWFNPDERRVQDPTPCVFTSITPAWNNENLSRLACKIVSPLVFAHVRAAYPGMPVSEQNCHPFQFSRYMWMHNGVVGGFAQIRRSLLETLSDCAYNAVASFHSDSAVSFALFLNHLPDVRSQQPPDVLIKAMQDTIATISAVQRRHGITATSLLNYVVSDGTTLIATRFVSPESDGPASLYYAEGATFARAPPAPAPQPAPQPAQGPGQPGCTPCNGTANSGSSITQESSYELSFAAQGPAVVFVASEPITASASDWVAVPKNTALVVTREKGGFLNILRCPLVTQQPPAPSPTSTYLSPLSGGCTPPLPRRSSAGGTGSGMTGLVVTIPGGGGLPYIDPQRDVGLCLEALSRGLGTKSRAFLSHRPTGLGVAAGAQHQHLHQPGGLLPAAPESLATLDLPPSGASMVFSRVSAGGAEGLPATASMVQLPPAPGTATATPAASMMMPSRAGSQGLEVALASPEADTHDYMRLVGHTGAVLALTVCHYTARLYTSSVDCSVRVWSMRDNSCLHTLVGQRKPVTVMRLRAHGRLLLAASGRKIRVWDAVGFRCLQVIKISDSCGIIRCMEVLGAPQHHHRHHSHGHHAHPGQQPGASQPQHPQHGRAHGHANGHHAAGSAAQQQQQQRGMHHLYPQLTNAPAQPSAGRDAADGRSTASSDPAAAAAVLAGTSPSGAPAEQAAAAAAAASSARSSFTGSEVSGPLGLAMGGGYGSFTGGGEGYRYSSAGDGGSSSVSLAEGMMGSLQDLVLDGFGSVTPAVMAGSLSLRNEALLAGIATSAGRAAAAAGNAGNANGALGVSGGPGATAGGGARAAAAAAAAALMAAGGGAASAAAAEGLSLLYVGCQDTTVKVFTLNEPQLLAAAAAAAVEAVNAAANAARATAASSAAASRSDSLNASGLSSPPAKAPLPPATTPPASPFAPAARGTGGLAQALSRTTTTGVSGPPAVLPPRVIATPEEAEHGVSDLAPLMVTAADGGAHVGPVNCLAVCGRYLCSGGGDATVRVWDAATLKLVAVLRGHRGSVLCLLGLGPNLLLSGARDNTIRVWDLEMDMLCRRTLAGHKDDVTGLSAISLHKQRPGSLAHTHGHAHAHAHTHGGVAGTPPARGGGAPPPAAAAPSGTLTPGGRSVALASTVIASSSADGTVRLWSTAWACLCILSLPSSSRPVVPAALCGCLTPDMAMAGYGDGEVRLWHIEDVHGAVLQRCYNEVAAAAEALQAAACGCLAHGAAEAGGAGTAREQQLAAALVQVQQFGAAGAAAAAAALSGCGSEVLRRRSNAGSFTGGNGAPAGSAVQGALALLGGGVNTDKSAPLPAAPPVSEDDMPSFGGAPPAVPDPTGAPPLGAGALAAVPKSPMLTSPSLAHLVGSQSSNRPDSRASDASAASGQGTDRHSSVDLLPPTSSGMQRASSGGTSGGGAAPSATACAMAASVMAGPGTTFATPLPHAGAMPAAAVPIHIHGRRSPLSGASATSLGGAVSEGPGAAVAGCPAAAAAAAAAGAPALPPAPAAPLPVPPLMPSLATGPAAAAGTGTTSAAAAAVAAEAAAAAATASTAAALLGTATSYFTSTSDQQLEAALREFVRIKTVSSSPKLRDDCHKGAKFVAKMLEGLGADVKVVQVYEDKNPVVIGRLGHNPDRPTVTFYGHYDVQPAAEPDWATNPFELNSVNEYLYGRGVSDNKGPILAFIFAVRELMNAAAEAGAPGGTLLPVNVAFVFEGEEENGSRGFAQAITQNLRWFEGTQLIIISNTLWVGENVPCLTYGMRGMLSLTVQITGPERDLHSGNDGGVFAEPMVDLLRVMATMVGSGGRVQVPGFYEDVEPDLIELAWTSLEHSEEFSLEGYQAALGVPSLTAPPHKRDLLVTRWCRPSLSVVDMRPGAAHAAEPATTSYRFGPTRFSVIPKAAQGKVSVRFVPNQDADTLVEKLRQHVHKSFAALGSSNCIDLHVEARGNWWEVRRQGSPWLDMAEKAIAKEWGVHPLYVREGGTMPVASHLERLLCAPAIMIPMGQSSDNCHLANERIRRTNLFKGKNVIRRLLEEIGAMGGSGGAGCAGGAGMAAGGAASPCGGAGAAPVAAGEAAVGSRGGGPEASLGSMATAAAAGVVDNGETWGAPTACAGLDE</sequence>
<dbReference type="InterPro" id="IPR001680">
    <property type="entry name" value="WD40_rpt"/>
</dbReference>
<dbReference type="GO" id="GO:0046872">
    <property type="term" value="F:metal ion binding"/>
    <property type="evidence" value="ECO:0007669"/>
    <property type="project" value="UniProtKB-KW"/>
</dbReference>
<feature type="domain" description="Glutamine amidotransferase type-2" evidence="9">
    <location>
        <begin position="2"/>
        <end position="328"/>
    </location>
</feature>
<dbReference type="InterPro" id="IPR051458">
    <property type="entry name" value="Cyt/Met_Dipeptidase"/>
</dbReference>
<keyword evidence="1 7" id="KW-0853">WD repeat</keyword>
<dbReference type="Gene3D" id="3.60.20.10">
    <property type="entry name" value="Glutamine Phosphoribosylpyrophosphate, subunit 1, domain 1"/>
    <property type="match status" value="1"/>
</dbReference>
<evidence type="ECO:0000259" key="9">
    <source>
        <dbReference type="PROSITE" id="PS51278"/>
    </source>
</evidence>
<evidence type="ECO:0000256" key="3">
    <source>
        <dbReference type="ARBA" id="ARBA00022723"/>
    </source>
</evidence>
<feature type="region of interest" description="Disordered" evidence="8">
    <location>
        <begin position="248"/>
        <end position="280"/>
    </location>
</feature>
<evidence type="ECO:0000256" key="7">
    <source>
        <dbReference type="PROSITE-ProRule" id="PRU00221"/>
    </source>
</evidence>
<dbReference type="SUPFAM" id="SSF53187">
    <property type="entry name" value="Zn-dependent exopeptidases"/>
    <property type="match status" value="1"/>
</dbReference>
<dbReference type="GO" id="GO:0006508">
    <property type="term" value="P:proteolysis"/>
    <property type="evidence" value="ECO:0007669"/>
    <property type="project" value="UniProtKB-KW"/>
</dbReference>
<dbReference type="InterPro" id="IPR011047">
    <property type="entry name" value="Quinoprotein_ADH-like_sf"/>
</dbReference>
<dbReference type="Proteomes" id="UP000650467">
    <property type="component" value="Unassembled WGS sequence"/>
</dbReference>
<dbReference type="EMBL" id="JAEHOC010000001">
    <property type="protein sequence ID" value="KAG2445688.1"/>
    <property type="molecule type" value="Genomic_DNA"/>
</dbReference>
<gene>
    <name evidence="10" type="ORF">HXX76_000296</name>
</gene>
<feature type="compositionally biased region" description="Basic residues" evidence="8">
    <location>
        <begin position="631"/>
        <end position="644"/>
    </location>
</feature>
<feature type="repeat" description="WD" evidence="7">
    <location>
        <begin position="1072"/>
        <end position="1105"/>
    </location>
</feature>
<feature type="compositionally biased region" description="Low complexity" evidence="8">
    <location>
        <begin position="948"/>
        <end position="959"/>
    </location>
</feature>
<dbReference type="Gene3D" id="3.30.70.360">
    <property type="match status" value="1"/>
</dbReference>
<dbReference type="InterPro" id="IPR013087">
    <property type="entry name" value="Znf_C2H2_type"/>
</dbReference>
<keyword evidence="11" id="KW-1185">Reference proteome</keyword>
<protein>
    <recommendedName>
        <fullName evidence="9">Glutamine amidotransferase type-2 domain-containing protein</fullName>
    </recommendedName>
</protein>
<dbReference type="GO" id="GO:0008233">
    <property type="term" value="F:peptidase activity"/>
    <property type="evidence" value="ECO:0007669"/>
    <property type="project" value="UniProtKB-KW"/>
</dbReference>
<keyword evidence="3" id="KW-0479">Metal-binding</keyword>
<keyword evidence="5" id="KW-0378">Hydrolase</keyword>
<dbReference type="Pfam" id="PF13230">
    <property type="entry name" value="GATase_4"/>
    <property type="match status" value="1"/>
</dbReference>
<dbReference type="PROSITE" id="PS50082">
    <property type="entry name" value="WD_REPEATS_2"/>
    <property type="match status" value="3"/>
</dbReference>
<dbReference type="PROSITE" id="PS00028">
    <property type="entry name" value="ZINC_FINGER_C2H2_1"/>
    <property type="match status" value="1"/>
</dbReference>
<evidence type="ECO:0000256" key="4">
    <source>
        <dbReference type="ARBA" id="ARBA00022737"/>
    </source>
</evidence>
<feature type="region of interest" description="Disordered" evidence="8">
    <location>
        <begin position="1415"/>
        <end position="1476"/>
    </location>
</feature>
<dbReference type="PANTHER" id="PTHR43270:SF8">
    <property type="entry name" value="DI- AND TRIPEPTIDASE DUG2-RELATED"/>
    <property type="match status" value="1"/>
</dbReference>
<evidence type="ECO:0000313" key="10">
    <source>
        <dbReference type="EMBL" id="KAG2445688.1"/>
    </source>
</evidence>
<dbReference type="PROSITE" id="PS50294">
    <property type="entry name" value="WD_REPEATS_REGION"/>
    <property type="match status" value="2"/>
</dbReference>
<dbReference type="Gene3D" id="3.40.630.10">
    <property type="entry name" value="Zn peptidases"/>
    <property type="match status" value="1"/>
</dbReference>
<evidence type="ECO:0000313" key="11">
    <source>
        <dbReference type="Proteomes" id="UP000650467"/>
    </source>
</evidence>
<evidence type="ECO:0000256" key="5">
    <source>
        <dbReference type="ARBA" id="ARBA00022801"/>
    </source>
</evidence>
<keyword evidence="2" id="KW-0645">Protease</keyword>
<evidence type="ECO:0000256" key="6">
    <source>
        <dbReference type="ARBA" id="ARBA00022962"/>
    </source>
</evidence>
<dbReference type="SMART" id="SM00320">
    <property type="entry name" value="WD40"/>
    <property type="match status" value="7"/>
</dbReference>
<dbReference type="Pfam" id="PF00400">
    <property type="entry name" value="WD40"/>
    <property type="match status" value="5"/>
</dbReference>
<evidence type="ECO:0000256" key="2">
    <source>
        <dbReference type="ARBA" id="ARBA00022670"/>
    </source>
</evidence>
<feature type="region of interest" description="Disordered" evidence="8">
    <location>
        <begin position="631"/>
        <end position="714"/>
    </location>
</feature>
<dbReference type="SUPFAM" id="SSF50998">
    <property type="entry name" value="Quinoprotein alcohol dehydrogenase-like"/>
    <property type="match status" value="1"/>
</dbReference>
<proteinExistence type="predicted"/>
<organism evidence="10 11">
    <name type="scientific">Chlamydomonas incerta</name>
    <dbReference type="NCBI Taxonomy" id="51695"/>
    <lineage>
        <taxon>Eukaryota</taxon>
        <taxon>Viridiplantae</taxon>
        <taxon>Chlorophyta</taxon>
        <taxon>core chlorophytes</taxon>
        <taxon>Chlorophyceae</taxon>
        <taxon>CS clade</taxon>
        <taxon>Chlamydomonadales</taxon>
        <taxon>Chlamydomonadaceae</taxon>
        <taxon>Chlamydomonas</taxon>
    </lineage>
</organism>
<feature type="repeat" description="WD" evidence="7">
    <location>
        <begin position="1046"/>
        <end position="1071"/>
    </location>
</feature>
<dbReference type="Gene3D" id="2.130.10.10">
    <property type="entry name" value="YVTN repeat-like/Quinoprotein amine dehydrogenase"/>
    <property type="match status" value="3"/>
</dbReference>
<keyword evidence="6" id="KW-0315">Glutamine amidotransferase</keyword>
<evidence type="ECO:0000256" key="1">
    <source>
        <dbReference type="ARBA" id="ARBA00022574"/>
    </source>
</evidence>
<dbReference type="CDD" id="cd01908">
    <property type="entry name" value="YafJ"/>
    <property type="match status" value="1"/>
</dbReference>
<name>A0A836B2Q8_CHLIN</name>
<feature type="compositionally biased region" description="Basic residues" evidence="8">
    <location>
        <begin position="658"/>
        <end position="668"/>
    </location>
</feature>
<reference evidence="10" key="1">
    <citation type="journal article" date="2020" name="bioRxiv">
        <title>Comparative genomics of Chlamydomonas.</title>
        <authorList>
            <person name="Craig R.J."/>
            <person name="Hasan A.R."/>
            <person name="Ness R.W."/>
            <person name="Keightley P.D."/>
        </authorList>
    </citation>
    <scope>NUCLEOTIDE SEQUENCE</scope>
    <source>
        <strain evidence="10">SAG 7.73</strain>
    </source>
</reference>
<accession>A0A836B2Q8</accession>
<evidence type="ECO:0000256" key="8">
    <source>
        <dbReference type="SAM" id="MobiDB-lite"/>
    </source>
</evidence>
<keyword evidence="4" id="KW-0677">Repeat</keyword>
<dbReference type="PROSITE" id="PS00678">
    <property type="entry name" value="WD_REPEATS_1"/>
    <property type="match status" value="1"/>
</dbReference>
<dbReference type="PANTHER" id="PTHR43270">
    <property type="entry name" value="BETA-ALA-HIS DIPEPTIDASE"/>
    <property type="match status" value="1"/>
</dbReference>
<feature type="region of interest" description="Disordered" evidence="8">
    <location>
        <begin position="948"/>
        <end position="983"/>
    </location>
</feature>
<dbReference type="InterPro" id="IPR017932">
    <property type="entry name" value="GATase_2_dom"/>
</dbReference>
<feature type="repeat" description="WD" evidence="7">
    <location>
        <begin position="529"/>
        <end position="570"/>
    </location>
</feature>
<feature type="compositionally biased region" description="Pro residues" evidence="8">
    <location>
        <begin position="249"/>
        <end position="261"/>
    </location>
</feature>
<dbReference type="PRINTS" id="PR00320">
    <property type="entry name" value="GPROTEINBRPT"/>
</dbReference>
<comment type="caution">
    <text evidence="10">The sequence shown here is derived from an EMBL/GenBank/DDBJ whole genome shotgun (WGS) entry which is preliminary data.</text>
</comment>
<dbReference type="Pfam" id="PF01546">
    <property type="entry name" value="Peptidase_M20"/>
    <property type="match status" value="1"/>
</dbReference>
<dbReference type="InterPro" id="IPR015943">
    <property type="entry name" value="WD40/YVTN_repeat-like_dom_sf"/>
</dbReference>
<dbReference type="InterPro" id="IPR029055">
    <property type="entry name" value="Ntn_hydrolases_N"/>
</dbReference>